<sequence length="91" mass="9803">MSDLLIKMDNSNASNSSNAGTGRFAAANDEERPAVYGGITLGYAKRPVLRTTDANYKGLKKDFCDGGPIMEQIACIRVRRVSIPNLLNPAT</sequence>
<accession>A0A4Z1JSV6</accession>
<proteinExistence type="predicted"/>
<feature type="region of interest" description="Disordered" evidence="1">
    <location>
        <begin position="1"/>
        <end position="25"/>
    </location>
</feature>
<evidence type="ECO:0000256" key="1">
    <source>
        <dbReference type="SAM" id="MobiDB-lite"/>
    </source>
</evidence>
<evidence type="ECO:0000313" key="3">
    <source>
        <dbReference type="Proteomes" id="UP000297229"/>
    </source>
</evidence>
<dbReference type="Proteomes" id="UP000297229">
    <property type="component" value="Unassembled WGS sequence"/>
</dbReference>
<name>A0A4Z1JSV6_9HELO</name>
<keyword evidence="3" id="KW-1185">Reference proteome</keyword>
<evidence type="ECO:0000313" key="2">
    <source>
        <dbReference type="EMBL" id="TGO76708.1"/>
    </source>
</evidence>
<feature type="compositionally biased region" description="Low complexity" evidence="1">
    <location>
        <begin position="10"/>
        <end position="19"/>
    </location>
</feature>
<organism evidence="2 3">
    <name type="scientific">Botrytis elliptica</name>
    <dbReference type="NCBI Taxonomy" id="278938"/>
    <lineage>
        <taxon>Eukaryota</taxon>
        <taxon>Fungi</taxon>
        <taxon>Dikarya</taxon>
        <taxon>Ascomycota</taxon>
        <taxon>Pezizomycotina</taxon>
        <taxon>Leotiomycetes</taxon>
        <taxon>Helotiales</taxon>
        <taxon>Sclerotiniaceae</taxon>
        <taxon>Botrytis</taxon>
    </lineage>
</organism>
<reference evidence="2 3" key="1">
    <citation type="submission" date="2017-12" db="EMBL/GenBank/DDBJ databases">
        <title>Comparative genomics of Botrytis spp.</title>
        <authorList>
            <person name="Valero-Jimenez C.A."/>
            <person name="Tapia P."/>
            <person name="Veloso J."/>
            <person name="Silva-Moreno E."/>
            <person name="Staats M."/>
            <person name="Valdes J.H."/>
            <person name="Van Kan J.A.L."/>
        </authorList>
    </citation>
    <scope>NUCLEOTIDE SEQUENCE [LARGE SCALE GENOMIC DNA]</scope>
    <source>
        <strain evidence="2 3">Be9601</strain>
    </source>
</reference>
<comment type="caution">
    <text evidence="2">The sequence shown here is derived from an EMBL/GenBank/DDBJ whole genome shotgun (WGS) entry which is preliminary data.</text>
</comment>
<dbReference type="AlphaFoldDB" id="A0A4Z1JSV6"/>
<dbReference type="EMBL" id="PQXM01000140">
    <property type="protein sequence ID" value="TGO76708.1"/>
    <property type="molecule type" value="Genomic_DNA"/>
</dbReference>
<gene>
    <name evidence="2" type="ORF">BELL_0141g00140</name>
</gene>
<protein>
    <submittedName>
        <fullName evidence="2">Uncharacterized protein</fullName>
    </submittedName>
</protein>